<comment type="similarity">
    <text evidence="2 16">Belongs to the cation transport ATPase (P-type) (TC 3.A.3) family. Type IB subfamily.</text>
</comment>
<reference evidence="18 19" key="1">
    <citation type="submission" date="2024-06" db="EMBL/GenBank/DDBJ databases">
        <title>Genomic Encyclopedia of Type Strains, Phase IV (KMG-IV): sequencing the most valuable type-strain genomes for metagenomic binning, comparative biology and taxonomic classification.</title>
        <authorList>
            <person name="Goeker M."/>
        </authorList>
    </citation>
    <scope>NUCLEOTIDE SEQUENCE [LARGE SCALE GENOMIC DNA]</scope>
    <source>
        <strain evidence="18 19">DSM 17809</strain>
    </source>
</reference>
<dbReference type="EMBL" id="JBEPLU010000001">
    <property type="protein sequence ID" value="MET3525636.1"/>
    <property type="molecule type" value="Genomic_DNA"/>
</dbReference>
<keyword evidence="3" id="KW-0813">Transport</keyword>
<keyword evidence="6" id="KW-0677">Repeat</keyword>
<feature type="transmembrane region" description="Helical" evidence="16">
    <location>
        <begin position="423"/>
        <end position="445"/>
    </location>
</feature>
<feature type="transmembrane region" description="Helical" evidence="16">
    <location>
        <begin position="451"/>
        <end position="474"/>
    </location>
</feature>
<dbReference type="SFLD" id="SFLDF00027">
    <property type="entry name" value="p-type_atpase"/>
    <property type="match status" value="1"/>
</dbReference>
<keyword evidence="5 16" id="KW-0479">Metal-binding</keyword>
<evidence type="ECO:0000313" key="19">
    <source>
        <dbReference type="Proteomes" id="UP001549110"/>
    </source>
</evidence>
<keyword evidence="19" id="KW-1185">Reference proteome</keyword>
<dbReference type="Pfam" id="PF00403">
    <property type="entry name" value="HMA"/>
    <property type="match status" value="2"/>
</dbReference>
<dbReference type="InterPro" id="IPR023214">
    <property type="entry name" value="HAD_sf"/>
</dbReference>
<evidence type="ECO:0000256" key="1">
    <source>
        <dbReference type="ARBA" id="ARBA00004127"/>
    </source>
</evidence>
<dbReference type="Pfam" id="PF00702">
    <property type="entry name" value="Hydrolase"/>
    <property type="match status" value="1"/>
</dbReference>
<dbReference type="CDD" id="cd02094">
    <property type="entry name" value="P-type_ATPase_Cu-like"/>
    <property type="match status" value="1"/>
</dbReference>
<dbReference type="PRINTS" id="PR00119">
    <property type="entry name" value="CATATPASE"/>
</dbReference>
<feature type="transmembrane region" description="Helical" evidence="16">
    <location>
        <begin position="767"/>
        <end position="786"/>
    </location>
</feature>
<dbReference type="InterPro" id="IPR023298">
    <property type="entry name" value="ATPase_P-typ_TM_dom_sf"/>
</dbReference>
<proteinExistence type="inferred from homology"/>
<dbReference type="Gene3D" id="2.70.150.10">
    <property type="entry name" value="Calcium-transporting ATPase, cytoplasmic transduction domain A"/>
    <property type="match status" value="1"/>
</dbReference>
<dbReference type="Gene3D" id="3.30.70.100">
    <property type="match status" value="2"/>
</dbReference>
<evidence type="ECO:0000256" key="13">
    <source>
        <dbReference type="ARBA" id="ARBA00023008"/>
    </source>
</evidence>
<name>A0ABV2EG93_9CAUL</name>
<dbReference type="PROSITE" id="PS00154">
    <property type="entry name" value="ATPASE_E1_E2"/>
    <property type="match status" value="1"/>
</dbReference>
<dbReference type="InterPro" id="IPR006121">
    <property type="entry name" value="HMA_dom"/>
</dbReference>
<evidence type="ECO:0000256" key="12">
    <source>
        <dbReference type="ARBA" id="ARBA00022989"/>
    </source>
</evidence>
<accession>A0ABV2EG93</accession>
<keyword evidence="14" id="KW-0406">Ion transport</keyword>
<feature type="domain" description="HMA" evidence="17">
    <location>
        <begin position="7"/>
        <end position="72"/>
    </location>
</feature>
<dbReference type="PROSITE" id="PS01047">
    <property type="entry name" value="HMA_1"/>
    <property type="match status" value="2"/>
</dbReference>
<dbReference type="NCBIfam" id="TIGR01494">
    <property type="entry name" value="ATPase_P-type"/>
    <property type="match status" value="1"/>
</dbReference>
<dbReference type="InterPro" id="IPR027256">
    <property type="entry name" value="P-typ_ATPase_IB"/>
</dbReference>
<dbReference type="InterPro" id="IPR059000">
    <property type="entry name" value="ATPase_P-type_domA"/>
</dbReference>
<feature type="transmembrane region" description="Helical" evidence="16">
    <location>
        <begin position="204"/>
        <end position="221"/>
    </location>
</feature>
<keyword evidence="7 16" id="KW-0547">Nucleotide-binding</keyword>
<dbReference type="InterPro" id="IPR017969">
    <property type="entry name" value="Heavy-metal-associated_CS"/>
</dbReference>
<evidence type="ECO:0000256" key="9">
    <source>
        <dbReference type="ARBA" id="ARBA00022840"/>
    </source>
</evidence>
<dbReference type="InterPro" id="IPR044492">
    <property type="entry name" value="P_typ_ATPase_HD_dom"/>
</dbReference>
<comment type="caution">
    <text evidence="18">The sequence shown here is derived from an EMBL/GenBank/DDBJ whole genome shotgun (WGS) entry which is preliminary data.</text>
</comment>
<keyword evidence="15 16" id="KW-0472">Membrane</keyword>
<evidence type="ECO:0000256" key="16">
    <source>
        <dbReference type="RuleBase" id="RU362081"/>
    </source>
</evidence>
<dbReference type="InterPro" id="IPR001757">
    <property type="entry name" value="P_typ_ATPase"/>
</dbReference>
<dbReference type="PROSITE" id="PS01229">
    <property type="entry name" value="COF_2"/>
    <property type="match status" value="1"/>
</dbReference>
<dbReference type="PANTHER" id="PTHR43520">
    <property type="entry name" value="ATP7, ISOFORM B"/>
    <property type="match status" value="1"/>
</dbReference>
<evidence type="ECO:0000259" key="17">
    <source>
        <dbReference type="PROSITE" id="PS50846"/>
    </source>
</evidence>
<dbReference type="PANTHER" id="PTHR43520:SF8">
    <property type="entry name" value="P-TYPE CU(+) TRANSPORTER"/>
    <property type="match status" value="1"/>
</dbReference>
<sequence length="825" mass="85315">MSDTVLIPLEIPVLGMTCASCVGRVEKAIRGTPGVASATVNLAAERAHVELTPEGDTGAVVEAIRRAGYEPLDERVELKISGMTCASCVSRVEKALREVPGVLEANVNLATERASLRVLAGGPDIRRLAAAVAAAGYKAEAIEEPGSAQQADRESAAREQEIKGLQRDLAIAAAGTLPLFLVEMGRHFIPGVHHWLAANIGEQPWRLASFALAALVLAGPGRRFFAKGAPALLRGAPDMNSLVVLGTTAAFAYSAVATFVPGVLPAASNHVYYEAAAVIVTLILLGRLFEARAKGRTSEAIRRLMTLQAKSARILRDGAEVEVPIAEVVVGDVVAVRPGERIPVDGDVTEGASFVDESMISGEPVPVEKTLGSGVVAGTVNGTGAFRFRATKVGADTVLAQIVRMVETAQGSKLPIQAMVDKVTGWFVPAVIASALLTFAVWMFAAPSPALAFALVNAVAVLIIACPCAMGLATPTSIMVGTGRAAELGVLFRQGEALQALRDVRVVAFDKTGTLTVGRPALTDLRVAPGFDEAEVLALAASVESRSEHPIAQAVVAAAKAQALAIPEASAFDATAGFGAGATVAGRRVDVGSDRMMRQLGLDPAIFAHDAEQMGDEAKTPIYAAVDGKLAALLAVADPIKPTTAEALKTLHALGLKIAVITGDNRRTAQAVADRLGLDQVEAEVLPDGKVAAVEALRSRFGPIAFVGDGINDAPALAAADVGIAMGAGTDIAIESADLVLMRDDLRAVATAVSLSRAVMTNIGQNLAWAFGYNVILIPVAAGALYPVFGWLLSPMAAAGAMALSSVSVVTNALRLKSFKTRSLA</sequence>
<keyword evidence="13" id="KW-0186">Copper</keyword>
<dbReference type="NCBIfam" id="TIGR01525">
    <property type="entry name" value="ATPase-IB_hvy"/>
    <property type="match status" value="1"/>
</dbReference>
<gene>
    <name evidence="18" type="ORF">ABID41_000731</name>
</gene>
<evidence type="ECO:0000256" key="14">
    <source>
        <dbReference type="ARBA" id="ARBA00023065"/>
    </source>
</evidence>
<dbReference type="PRINTS" id="PR00120">
    <property type="entry name" value="HATPASE"/>
</dbReference>
<dbReference type="SUPFAM" id="SSF81653">
    <property type="entry name" value="Calcium ATPase, transduction domain A"/>
    <property type="match status" value="1"/>
</dbReference>
<dbReference type="SUPFAM" id="SSF81665">
    <property type="entry name" value="Calcium ATPase, transmembrane domain M"/>
    <property type="match status" value="1"/>
</dbReference>
<keyword evidence="16" id="KW-1003">Cell membrane</keyword>
<keyword evidence="9 16" id="KW-0067">ATP-binding</keyword>
<feature type="transmembrane region" description="Helical" evidence="16">
    <location>
        <begin position="242"/>
        <end position="264"/>
    </location>
</feature>
<feature type="transmembrane region" description="Helical" evidence="16">
    <location>
        <begin position="792"/>
        <end position="814"/>
    </location>
</feature>
<evidence type="ECO:0000256" key="11">
    <source>
        <dbReference type="ARBA" id="ARBA00022967"/>
    </source>
</evidence>
<dbReference type="InterPro" id="IPR018303">
    <property type="entry name" value="ATPase_P-typ_P_site"/>
</dbReference>
<dbReference type="InterPro" id="IPR036412">
    <property type="entry name" value="HAD-like_sf"/>
</dbReference>
<dbReference type="RefSeq" id="WP_354297186.1">
    <property type="nucleotide sequence ID" value="NZ_JBEPLU010000001.1"/>
</dbReference>
<protein>
    <submittedName>
        <fullName evidence="18">Cu+-exporting ATPase</fullName>
    </submittedName>
</protein>
<dbReference type="InterPro" id="IPR008250">
    <property type="entry name" value="ATPase_P-typ_transduc_dom_A_sf"/>
</dbReference>
<keyword evidence="11" id="KW-1278">Translocase</keyword>
<keyword evidence="8" id="KW-0187">Copper transport</keyword>
<evidence type="ECO:0000256" key="8">
    <source>
        <dbReference type="ARBA" id="ARBA00022796"/>
    </source>
</evidence>
<evidence type="ECO:0000256" key="7">
    <source>
        <dbReference type="ARBA" id="ARBA00022741"/>
    </source>
</evidence>
<dbReference type="InterPro" id="IPR023299">
    <property type="entry name" value="ATPase_P-typ_cyto_dom_N"/>
</dbReference>
<evidence type="ECO:0000256" key="10">
    <source>
        <dbReference type="ARBA" id="ARBA00022842"/>
    </source>
</evidence>
<feature type="domain" description="HMA" evidence="17">
    <location>
        <begin position="74"/>
        <end position="140"/>
    </location>
</feature>
<dbReference type="Gene3D" id="3.40.50.1000">
    <property type="entry name" value="HAD superfamily/HAD-like"/>
    <property type="match status" value="1"/>
</dbReference>
<keyword evidence="12 16" id="KW-1133">Transmembrane helix</keyword>
<dbReference type="SFLD" id="SFLDG00002">
    <property type="entry name" value="C1.7:_P-type_atpase_like"/>
    <property type="match status" value="1"/>
</dbReference>
<evidence type="ECO:0000256" key="5">
    <source>
        <dbReference type="ARBA" id="ARBA00022723"/>
    </source>
</evidence>
<comment type="subcellular location">
    <subcellularLocation>
        <location evidence="16">Cell membrane</location>
    </subcellularLocation>
    <subcellularLocation>
        <location evidence="1">Endomembrane system</location>
        <topology evidence="1">Multi-pass membrane protein</topology>
    </subcellularLocation>
</comment>
<dbReference type="NCBIfam" id="TIGR00003">
    <property type="entry name" value="copper ion binding protein"/>
    <property type="match status" value="1"/>
</dbReference>
<dbReference type="InterPro" id="IPR036163">
    <property type="entry name" value="HMA_dom_sf"/>
</dbReference>
<dbReference type="InterPro" id="IPR006122">
    <property type="entry name" value="HMA_Cu_ion-bd"/>
</dbReference>
<evidence type="ECO:0000256" key="2">
    <source>
        <dbReference type="ARBA" id="ARBA00006024"/>
    </source>
</evidence>
<evidence type="ECO:0000256" key="6">
    <source>
        <dbReference type="ARBA" id="ARBA00022737"/>
    </source>
</evidence>
<feature type="transmembrane region" description="Helical" evidence="16">
    <location>
        <begin position="270"/>
        <end position="289"/>
    </location>
</feature>
<evidence type="ECO:0000256" key="4">
    <source>
        <dbReference type="ARBA" id="ARBA00022692"/>
    </source>
</evidence>
<keyword evidence="4 16" id="KW-0812">Transmembrane</keyword>
<dbReference type="SFLD" id="SFLDS00003">
    <property type="entry name" value="Haloacid_Dehalogenase"/>
    <property type="match status" value="1"/>
</dbReference>
<dbReference type="PROSITE" id="PS50846">
    <property type="entry name" value="HMA_2"/>
    <property type="match status" value="2"/>
</dbReference>
<evidence type="ECO:0000256" key="15">
    <source>
        <dbReference type="ARBA" id="ARBA00023136"/>
    </source>
</evidence>
<dbReference type="Gene3D" id="3.40.1110.10">
    <property type="entry name" value="Calcium-transporting ATPase, cytoplasmic domain N"/>
    <property type="match status" value="1"/>
</dbReference>
<evidence type="ECO:0000256" key="3">
    <source>
        <dbReference type="ARBA" id="ARBA00022448"/>
    </source>
</evidence>
<dbReference type="Proteomes" id="UP001549110">
    <property type="component" value="Unassembled WGS sequence"/>
</dbReference>
<organism evidence="18 19">
    <name type="scientific">Phenylobacterium koreense</name>
    <dbReference type="NCBI Taxonomy" id="266125"/>
    <lineage>
        <taxon>Bacteria</taxon>
        <taxon>Pseudomonadati</taxon>
        <taxon>Pseudomonadota</taxon>
        <taxon>Alphaproteobacteria</taxon>
        <taxon>Caulobacterales</taxon>
        <taxon>Caulobacteraceae</taxon>
        <taxon>Phenylobacterium</taxon>
    </lineage>
</organism>
<dbReference type="Pfam" id="PF00122">
    <property type="entry name" value="E1-E2_ATPase"/>
    <property type="match status" value="1"/>
</dbReference>
<evidence type="ECO:0000313" key="18">
    <source>
        <dbReference type="EMBL" id="MET3525636.1"/>
    </source>
</evidence>
<dbReference type="CDD" id="cd00371">
    <property type="entry name" value="HMA"/>
    <property type="match status" value="2"/>
</dbReference>
<dbReference type="NCBIfam" id="TIGR01511">
    <property type="entry name" value="ATPase-IB1_Cu"/>
    <property type="match status" value="1"/>
</dbReference>
<dbReference type="SUPFAM" id="SSF56784">
    <property type="entry name" value="HAD-like"/>
    <property type="match status" value="1"/>
</dbReference>
<keyword evidence="10" id="KW-0460">Magnesium</keyword>
<dbReference type="SUPFAM" id="SSF55008">
    <property type="entry name" value="HMA, heavy metal-associated domain"/>
    <property type="match status" value="2"/>
</dbReference>